<dbReference type="InterPro" id="IPR057840">
    <property type="entry name" value="FimV_N"/>
</dbReference>
<evidence type="ECO:0000313" key="6">
    <source>
        <dbReference type="Proteomes" id="UP000184170"/>
    </source>
</evidence>
<keyword evidence="6" id="KW-1185">Reference proteome</keyword>
<protein>
    <submittedName>
        <fullName evidence="5">FimV N-terminal domain-containing protein</fullName>
    </submittedName>
</protein>
<accession>A0A1M4WZE0</accession>
<feature type="compositionally biased region" description="Low complexity" evidence="2">
    <location>
        <begin position="676"/>
        <end position="688"/>
    </location>
</feature>
<feature type="compositionally biased region" description="Low complexity" evidence="2">
    <location>
        <begin position="617"/>
        <end position="626"/>
    </location>
</feature>
<feature type="compositionally biased region" description="Basic and acidic residues" evidence="2">
    <location>
        <begin position="607"/>
        <end position="616"/>
    </location>
</feature>
<feature type="transmembrane region" description="Helical" evidence="3">
    <location>
        <begin position="412"/>
        <end position="433"/>
    </location>
</feature>
<dbReference type="STRING" id="494016.SAMN04487965_0823"/>
<feature type="compositionally biased region" description="Low complexity" evidence="2">
    <location>
        <begin position="257"/>
        <end position="289"/>
    </location>
</feature>
<dbReference type="OrthoDB" id="5298707at2"/>
<dbReference type="Proteomes" id="UP000184170">
    <property type="component" value="Unassembled WGS sequence"/>
</dbReference>
<feature type="compositionally biased region" description="Basic and acidic residues" evidence="2">
    <location>
        <begin position="698"/>
        <end position="709"/>
    </location>
</feature>
<feature type="compositionally biased region" description="Low complexity" evidence="2">
    <location>
        <begin position="576"/>
        <end position="592"/>
    </location>
</feature>
<dbReference type="AlphaFoldDB" id="A0A1M4WZE0"/>
<keyword evidence="3" id="KW-0812">Transmembrane</keyword>
<sequence>MDLHQTLTITSRPTTLLAFALQVPLMLASAPSLALGLGNASLKTAVGYPLAVEIPILDRSASLDASQVRVRQVLGRGAEQMGYDLAADAQPFSISVSEMPGGLTIQVKSSAPLNEPFVSFVLELSWPGGTLYRDYNLLVDLPPITPPTATAAPTQLASPAAQTPASIAAAVPVKSASPAAQSRAPADPAYTGNQWRVEPGQNLWRIARRVQPDSSIPLDAVMAAIHARNPHAFLNGDMNRLQAGALLDLPSAADYSAPPATASRPAAAAPAPVEREPSPATADTPSPAALAEETPQARLRLSGRPTETSDSRVVRPGEQIDAIKEQLDKVNRENEQLRQQIQRIEASDYMAVMQEMLQLQEQRILELKAQMDASAAAKVEADSTGTSPGGIIAAVPPAEPAPATARDTGPSYAALLLLILTGIAGGVALSQLLDWWRRRRTATEYSPESDALSFDPLTADWGGVTGRPASAAPAPCDPQPATGPAVFIFPPPAPEADAAKTEESGVVAASGEEEGQEIDGSPATPGPDSLFEELQLDESFDQDSADLPAQRNPASDDDLALDFAAFDPLPLEELDPTAAGPAPDAAENGDADVISAISVERGMAAAGDKEERRESADSAASPSPVSLFGEMQLEEPFDLDFADLSAQSSTPNNDYLVLEFAAIDQLPLDEIDPLSGAATPAAPAPGTAESDDAGVDNADAKKAISEAVV</sequence>
<dbReference type="Pfam" id="PF25800">
    <property type="entry name" value="FimV_N"/>
    <property type="match status" value="1"/>
</dbReference>
<evidence type="ECO:0000313" key="5">
    <source>
        <dbReference type="EMBL" id="SHE86631.1"/>
    </source>
</evidence>
<keyword evidence="3" id="KW-0472">Membrane</keyword>
<feature type="region of interest" description="Disordered" evidence="2">
    <location>
        <begin position="256"/>
        <end position="314"/>
    </location>
</feature>
<evidence type="ECO:0000256" key="2">
    <source>
        <dbReference type="SAM" id="MobiDB-lite"/>
    </source>
</evidence>
<feature type="coiled-coil region" evidence="1">
    <location>
        <begin position="320"/>
        <end position="370"/>
    </location>
</feature>
<feature type="compositionally biased region" description="Acidic residues" evidence="2">
    <location>
        <begin position="530"/>
        <end position="544"/>
    </location>
</feature>
<organism evidence="5 6">
    <name type="scientific">Microbulbifer donghaiensis</name>
    <dbReference type="NCBI Taxonomy" id="494016"/>
    <lineage>
        <taxon>Bacteria</taxon>
        <taxon>Pseudomonadati</taxon>
        <taxon>Pseudomonadota</taxon>
        <taxon>Gammaproteobacteria</taxon>
        <taxon>Cellvibrionales</taxon>
        <taxon>Microbulbiferaceae</taxon>
        <taxon>Microbulbifer</taxon>
    </lineage>
</organism>
<evidence type="ECO:0000256" key="1">
    <source>
        <dbReference type="SAM" id="Coils"/>
    </source>
</evidence>
<proteinExistence type="predicted"/>
<name>A0A1M4WZE0_9GAMM</name>
<feature type="region of interest" description="Disordered" evidence="2">
    <location>
        <begin position="671"/>
        <end position="709"/>
    </location>
</feature>
<feature type="domain" description="FimV N-terminal" evidence="4">
    <location>
        <begin position="35"/>
        <end position="142"/>
    </location>
</feature>
<dbReference type="RefSeq" id="WP_143186874.1">
    <property type="nucleotide sequence ID" value="NZ_FQVA01000001.1"/>
</dbReference>
<dbReference type="EMBL" id="FQVA01000001">
    <property type="protein sequence ID" value="SHE86631.1"/>
    <property type="molecule type" value="Genomic_DNA"/>
</dbReference>
<keyword evidence="3" id="KW-1133">Transmembrane helix</keyword>
<dbReference type="InterPro" id="IPR020012">
    <property type="entry name" value="LysM_FimV"/>
</dbReference>
<feature type="region of interest" description="Disordered" evidence="2">
    <location>
        <begin position="465"/>
        <end position="626"/>
    </location>
</feature>
<reference evidence="6" key="1">
    <citation type="submission" date="2016-11" db="EMBL/GenBank/DDBJ databases">
        <authorList>
            <person name="Varghese N."/>
            <person name="Submissions S."/>
        </authorList>
    </citation>
    <scope>NUCLEOTIDE SEQUENCE [LARGE SCALE GENOMIC DNA]</scope>
    <source>
        <strain evidence="6">CGMCC 1.7063</strain>
    </source>
</reference>
<dbReference type="NCBIfam" id="TIGR03505">
    <property type="entry name" value="FimV_core"/>
    <property type="match status" value="1"/>
</dbReference>
<keyword evidence="1" id="KW-0175">Coiled coil</keyword>
<gene>
    <name evidence="5" type="ORF">SAMN04487965_0823</name>
</gene>
<evidence type="ECO:0000259" key="4">
    <source>
        <dbReference type="Pfam" id="PF25800"/>
    </source>
</evidence>
<evidence type="ECO:0000256" key="3">
    <source>
        <dbReference type="SAM" id="Phobius"/>
    </source>
</evidence>